<dbReference type="RefSeq" id="WP_208607148.1">
    <property type="nucleotide sequence ID" value="NZ_CBCSKY010000005.1"/>
</dbReference>
<dbReference type="Proteomes" id="UP000199050">
    <property type="component" value="Unassembled WGS sequence"/>
</dbReference>
<reference evidence="2" key="1">
    <citation type="submission" date="2016-10" db="EMBL/GenBank/DDBJ databases">
        <authorList>
            <person name="Varghese N."/>
            <person name="Submissions S."/>
        </authorList>
    </citation>
    <scope>NUCLEOTIDE SEQUENCE [LARGE SCALE GENOMIC DNA]</scope>
    <source>
        <strain evidence="2">CGMCC 1.11012</strain>
    </source>
</reference>
<evidence type="ECO:0000313" key="1">
    <source>
        <dbReference type="EMBL" id="SDI56453.1"/>
    </source>
</evidence>
<sequence length="557" mass="62577">MTAKLHYKLDNPYAQRQREIIQKVALEAQALPLLDSGLWFHDDVRNNFYYASYLFAAAVDDSMLPEAEREQARQKAEAVLLETVLLQNRQPGTRLYGHWPLGLNPLPREAAPHELPAEIMGSLLVWFCRHYNGLLSAGLRVALHTATGHIYRSGFFRKEVVHYGHHEAKYTAAKLIFGQLFGDEELRADGVASLEQTLSHIRAKGMPEYGSLPWFWHWVQAFTCAWELEADSGVRALLGEMLDYLWQVRSDFYLRGAWAGAHSRGWPHDVPADRNVLHDYVQFGDFPLTGSMPRTEYAGFLFYEAPAQARETALNRREPVEVKKLTQKVNPGESKEQPLLHSYAYFTDAYAAGGLWERVEEFDNEQLRWAYSLPVSGEGEVNRLYFFHPGEGYRAGDPRHQSPYMEVMFHKGTVLSVFPVPEGTENTVVGVLPKGDWLEQEQALYGLVRGVYFAVWLSRAYQLTSREDYLEVTAAGMPGGVAVEAISAAEAAEKGIGSLAEFAAALSARKPVFTAGAVLSAEYTTLGGDLLRLEAGIDKRPAASINSKPVRWEDYKV</sequence>
<proteinExistence type="predicted"/>
<evidence type="ECO:0008006" key="3">
    <source>
        <dbReference type="Google" id="ProtNLM"/>
    </source>
</evidence>
<evidence type="ECO:0000313" key="2">
    <source>
        <dbReference type="Proteomes" id="UP000199050"/>
    </source>
</evidence>
<dbReference type="AlphaFoldDB" id="A0A1G8LLD3"/>
<dbReference type="EMBL" id="FNDX01000006">
    <property type="protein sequence ID" value="SDI56453.1"/>
    <property type="molecule type" value="Genomic_DNA"/>
</dbReference>
<gene>
    <name evidence="1" type="ORF">SAMN05216192_106172</name>
</gene>
<protein>
    <recommendedName>
        <fullName evidence="3">Heparinase II/III-like protein</fullName>
    </recommendedName>
</protein>
<name>A0A1G8LLD3_9BACL</name>
<keyword evidence="2" id="KW-1185">Reference proteome</keyword>
<accession>A0A1G8LLD3</accession>
<dbReference type="STRING" id="1174501.SAMN05216192_106172"/>
<organism evidence="1 2">
    <name type="scientific">Paenibacillus typhae</name>
    <dbReference type="NCBI Taxonomy" id="1174501"/>
    <lineage>
        <taxon>Bacteria</taxon>
        <taxon>Bacillati</taxon>
        <taxon>Bacillota</taxon>
        <taxon>Bacilli</taxon>
        <taxon>Bacillales</taxon>
        <taxon>Paenibacillaceae</taxon>
        <taxon>Paenibacillus</taxon>
    </lineage>
</organism>